<dbReference type="RefSeq" id="WP_127746768.1">
    <property type="nucleotide sequence ID" value="NZ_SACN01000006.1"/>
</dbReference>
<evidence type="ECO:0000313" key="10">
    <source>
        <dbReference type="EMBL" id="RVT89178.1"/>
    </source>
</evidence>
<keyword evidence="5 10" id="KW-0378">Hydrolase</keyword>
<feature type="binding site" evidence="7">
    <location>
        <position position="379"/>
    </location>
    <ligand>
        <name>Zn(2+)</name>
        <dbReference type="ChEBI" id="CHEBI:29105"/>
        <label>2</label>
    </ligand>
</feature>
<comment type="subunit">
    <text evidence="3">Homodimer.</text>
</comment>
<feature type="binding site" evidence="7">
    <location>
        <position position="92"/>
    </location>
    <ligand>
        <name>Zn(2+)</name>
        <dbReference type="ChEBI" id="CHEBI:29105"/>
        <label>1</label>
    </ligand>
</feature>
<gene>
    <name evidence="10" type="ORF">EOD43_22965</name>
</gene>
<evidence type="ECO:0000256" key="3">
    <source>
        <dbReference type="ARBA" id="ARBA00011738"/>
    </source>
</evidence>
<comment type="cofactor">
    <cofactor evidence="7">
        <name>Zn(2+)</name>
        <dbReference type="ChEBI" id="CHEBI:29105"/>
    </cofactor>
    <text evidence="7">Binds 2 Zn(2+) ions per subunit.</text>
</comment>
<dbReference type="GO" id="GO:0046872">
    <property type="term" value="F:metal ion binding"/>
    <property type="evidence" value="ECO:0007669"/>
    <property type="project" value="UniProtKB-KW"/>
</dbReference>
<comment type="similarity">
    <text evidence="2">Belongs to the peptidase M20 family.</text>
</comment>
<protein>
    <submittedName>
        <fullName evidence="10">Allantoate amidohydrolase</fullName>
    </submittedName>
</protein>
<dbReference type="AlphaFoldDB" id="A0A437LUZ2"/>
<dbReference type="InterPro" id="IPR010158">
    <property type="entry name" value="Amidase_Cbmase"/>
</dbReference>
<feature type="binding site" evidence="7">
    <location>
        <position position="187"/>
    </location>
    <ligand>
        <name>Zn(2+)</name>
        <dbReference type="ChEBI" id="CHEBI:29105"/>
        <label>1</label>
    </ligand>
</feature>
<evidence type="ECO:0000256" key="6">
    <source>
        <dbReference type="ARBA" id="ARBA00023211"/>
    </source>
</evidence>
<comment type="cofactor">
    <cofactor evidence="1">
        <name>Mn(2+)</name>
        <dbReference type="ChEBI" id="CHEBI:29035"/>
    </cofactor>
</comment>
<keyword evidence="11" id="KW-1185">Reference proteome</keyword>
<organism evidence="10 11">
    <name type="scientific">Sphingomonas crocodyli</name>
    <dbReference type="NCBI Taxonomy" id="1979270"/>
    <lineage>
        <taxon>Bacteria</taxon>
        <taxon>Pseudomonadati</taxon>
        <taxon>Pseudomonadota</taxon>
        <taxon>Alphaproteobacteria</taxon>
        <taxon>Sphingomonadales</taxon>
        <taxon>Sphingomonadaceae</taxon>
        <taxon>Sphingomonas</taxon>
    </lineage>
</organism>
<dbReference type="Pfam" id="PF07687">
    <property type="entry name" value="M20_dimer"/>
    <property type="match status" value="1"/>
</dbReference>
<keyword evidence="4 7" id="KW-0479">Metal-binding</keyword>
<evidence type="ECO:0000259" key="9">
    <source>
        <dbReference type="Pfam" id="PF07687"/>
    </source>
</evidence>
<feature type="binding site" evidence="7">
    <location>
        <position position="125"/>
    </location>
    <ligand>
        <name>Zn(2+)</name>
        <dbReference type="ChEBI" id="CHEBI:29105"/>
        <label>2</label>
    </ligand>
</feature>
<dbReference type="PANTHER" id="PTHR32494:SF19">
    <property type="entry name" value="ALLANTOATE DEIMINASE-RELATED"/>
    <property type="match status" value="1"/>
</dbReference>
<keyword evidence="7" id="KW-0862">Zinc</keyword>
<feature type="domain" description="Peptidase M20 dimerisation" evidence="9">
    <location>
        <begin position="212"/>
        <end position="305"/>
    </location>
</feature>
<dbReference type="InterPro" id="IPR036264">
    <property type="entry name" value="Bact_exopeptidase_dim_dom"/>
</dbReference>
<dbReference type="Pfam" id="PF01546">
    <property type="entry name" value="Peptidase_M20"/>
    <property type="match status" value="1"/>
</dbReference>
<dbReference type="SUPFAM" id="SSF55031">
    <property type="entry name" value="Bacterial exopeptidase dimerisation domain"/>
    <property type="match status" value="1"/>
</dbReference>
<evidence type="ECO:0000313" key="11">
    <source>
        <dbReference type="Proteomes" id="UP000282971"/>
    </source>
</evidence>
<accession>A0A437LUZ2</accession>
<keyword evidence="6" id="KW-0464">Manganese</keyword>
<feature type="binding site" evidence="8">
    <location>
        <position position="272"/>
    </location>
    <ligand>
        <name>allantoate</name>
        <dbReference type="ChEBI" id="CHEBI:17536"/>
    </ligand>
</feature>
<dbReference type="NCBIfam" id="NF006775">
    <property type="entry name" value="PRK09290.2-5"/>
    <property type="match status" value="1"/>
</dbReference>
<dbReference type="GO" id="GO:0016813">
    <property type="term" value="F:hydrolase activity, acting on carbon-nitrogen (but not peptide) bonds, in linear amidines"/>
    <property type="evidence" value="ECO:0007669"/>
    <property type="project" value="InterPro"/>
</dbReference>
<reference evidence="10 11" key="1">
    <citation type="submission" date="2019-01" db="EMBL/GenBank/DDBJ databases">
        <authorList>
            <person name="Chen W.-M."/>
        </authorList>
    </citation>
    <scope>NUCLEOTIDE SEQUENCE [LARGE SCALE GENOMIC DNA]</scope>
    <source>
        <strain evidence="10 11">CCP-7</strain>
    </source>
</reference>
<dbReference type="NCBIfam" id="TIGR01879">
    <property type="entry name" value="hydantase"/>
    <property type="match status" value="1"/>
</dbReference>
<feature type="binding site" evidence="8">
    <location>
        <position position="285"/>
    </location>
    <ligand>
        <name>allantoate</name>
        <dbReference type="ChEBI" id="CHEBI:17536"/>
    </ligand>
</feature>
<evidence type="ECO:0000256" key="7">
    <source>
        <dbReference type="PIRSR" id="PIRSR001235-1"/>
    </source>
</evidence>
<sequence>MVTGGARAVARCDELGVAPYSDSTDGLFRAYLTPAHAASLDRLGGWMAEAGMSVRLDPAANLIGRYEGSDPDAPALLIGSHIDSVRDAGRYDGPLGIMLGVEAVAALGGRRLPFPIEVIAFGDEEGSRFPASMLCSRAVAGTLEAGAVDVADRDGVGLIDAISTFPDTSGDFYSSRYKSALAFLEPHIEQGPVLEAEGLALGVVSGIAAQLRYQVRISGKAGHAGTNAMHLRRDALTGAAEAVLAVERIAREAGGDVVATVGRMAVGPGAVNVVPGEVEFSIDVRSGDEALRDFTAQRIGTAIEAICGDRGLGLTIEQVQDLGASPCDPKLTALLEAALVEAGHPARTLVSGAGHDTMVMASLCPTAMLFIRCEGGVSHNPVEAVTAEDADAALQVIRRFIDKLGANYVG</sequence>
<evidence type="ECO:0000256" key="8">
    <source>
        <dbReference type="PIRSR" id="PIRSR001235-2"/>
    </source>
</evidence>
<feature type="binding site" evidence="7">
    <location>
        <position position="92"/>
    </location>
    <ligand>
        <name>Zn(2+)</name>
        <dbReference type="ChEBI" id="CHEBI:29105"/>
        <label>2</label>
    </ligand>
</feature>
<feature type="binding site" evidence="8">
    <location>
        <position position="212"/>
    </location>
    <ligand>
        <name>allantoate</name>
        <dbReference type="ChEBI" id="CHEBI:17536"/>
    </ligand>
</feature>
<dbReference type="EMBL" id="SACN01000006">
    <property type="protein sequence ID" value="RVT89178.1"/>
    <property type="molecule type" value="Genomic_DNA"/>
</dbReference>
<dbReference type="InterPro" id="IPR011650">
    <property type="entry name" value="Peptidase_M20_dimer"/>
</dbReference>
<evidence type="ECO:0000256" key="5">
    <source>
        <dbReference type="ARBA" id="ARBA00022801"/>
    </source>
</evidence>
<dbReference type="SUPFAM" id="SSF53187">
    <property type="entry name" value="Zn-dependent exopeptidases"/>
    <property type="match status" value="1"/>
</dbReference>
<dbReference type="CDD" id="cd03884">
    <property type="entry name" value="M20_bAS"/>
    <property type="match status" value="1"/>
</dbReference>
<feature type="binding site" evidence="7">
    <location>
        <position position="81"/>
    </location>
    <ligand>
        <name>Zn(2+)</name>
        <dbReference type="ChEBI" id="CHEBI:29105"/>
        <label>1</label>
    </ligand>
</feature>
<evidence type="ECO:0000256" key="4">
    <source>
        <dbReference type="ARBA" id="ARBA00022723"/>
    </source>
</evidence>
<evidence type="ECO:0000256" key="2">
    <source>
        <dbReference type="ARBA" id="ARBA00006153"/>
    </source>
</evidence>
<dbReference type="PANTHER" id="PTHR32494">
    <property type="entry name" value="ALLANTOATE DEIMINASE-RELATED"/>
    <property type="match status" value="1"/>
</dbReference>
<dbReference type="Gene3D" id="3.40.630.10">
    <property type="entry name" value="Zn peptidases"/>
    <property type="match status" value="1"/>
</dbReference>
<dbReference type="OrthoDB" id="9808195at2"/>
<comment type="caution">
    <text evidence="10">The sequence shown here is derived from an EMBL/GenBank/DDBJ whole genome shotgun (WGS) entry which is preliminary data.</text>
</comment>
<proteinExistence type="inferred from homology"/>
<name>A0A437LUZ2_9SPHN</name>
<dbReference type="Gene3D" id="3.30.70.360">
    <property type="match status" value="1"/>
</dbReference>
<dbReference type="PIRSF" id="PIRSF001235">
    <property type="entry name" value="Amidase_carbamoylase"/>
    <property type="match status" value="1"/>
</dbReference>
<dbReference type="Proteomes" id="UP000282971">
    <property type="component" value="Unassembled WGS sequence"/>
</dbReference>
<evidence type="ECO:0000256" key="1">
    <source>
        <dbReference type="ARBA" id="ARBA00001936"/>
    </source>
</evidence>
<dbReference type="InterPro" id="IPR002933">
    <property type="entry name" value="Peptidase_M20"/>
</dbReference>